<evidence type="ECO:0000313" key="1">
    <source>
        <dbReference type="EMBL" id="EHJ93073.1"/>
    </source>
</evidence>
<name>A0A7U9GG99_9GAMM</name>
<accession>A0A7U9GG99</accession>
<dbReference type="EMBL" id="JH393257">
    <property type="protein sequence ID" value="EHJ93073.1"/>
    <property type="molecule type" value="Genomic_DNA"/>
</dbReference>
<protein>
    <submittedName>
        <fullName evidence="1">Uncharacterized protein</fullName>
    </submittedName>
</protein>
<evidence type="ECO:0000313" key="2">
    <source>
        <dbReference type="Proteomes" id="UP000005756"/>
    </source>
</evidence>
<sequence length="39" mass="4539">MSVSIKMNVAYILAVRVCHRLHHFLWQPCAVLAYIRKAV</sequence>
<dbReference type="AlphaFoldDB" id="A0A7U9GG99"/>
<proteinExistence type="predicted"/>
<dbReference type="Proteomes" id="UP000005756">
    <property type="component" value="Unassembled WGS sequence"/>
</dbReference>
<gene>
    <name evidence="1" type="ORF">KUC_0017</name>
</gene>
<organism evidence="1 2">
    <name type="scientific">Vreelandella boliviensis LC1</name>
    <dbReference type="NCBI Taxonomy" id="1072583"/>
    <lineage>
        <taxon>Bacteria</taxon>
        <taxon>Pseudomonadati</taxon>
        <taxon>Pseudomonadota</taxon>
        <taxon>Gammaproteobacteria</taxon>
        <taxon>Oceanospirillales</taxon>
        <taxon>Halomonadaceae</taxon>
        <taxon>Vreelandella</taxon>
    </lineage>
</organism>
<reference evidence="1 2" key="1">
    <citation type="submission" date="2011-10" db="EMBL/GenBank/DDBJ databases">
        <authorList>
            <person name="Quillaguamn J."/>
            <person name="Guzmn D."/>
            <person name="Balderrama-Subieta A."/>
            <person name="Cardona-Ortuo C."/>
            <person name="Guevara-Martnez M."/>
            <person name="Callisaya-Quispe N."/>
        </authorList>
    </citation>
    <scope>NUCLEOTIDE SEQUENCE [LARGE SCALE GENOMIC DNA]</scope>
    <source>
        <strain evidence="1 2">LC1</strain>
    </source>
</reference>